<evidence type="ECO:0000256" key="2">
    <source>
        <dbReference type="ARBA" id="ARBA00010790"/>
    </source>
</evidence>
<evidence type="ECO:0000256" key="1">
    <source>
        <dbReference type="ARBA" id="ARBA00001974"/>
    </source>
</evidence>
<dbReference type="InterPro" id="IPR036188">
    <property type="entry name" value="FAD/NAD-bd_sf"/>
</dbReference>
<keyword evidence="8" id="KW-1185">Reference proteome</keyword>
<organism evidence="7 8">
    <name type="scientific">Trichoderma aggressivum f. europaeum</name>
    <dbReference type="NCBI Taxonomy" id="173218"/>
    <lineage>
        <taxon>Eukaryota</taxon>
        <taxon>Fungi</taxon>
        <taxon>Dikarya</taxon>
        <taxon>Ascomycota</taxon>
        <taxon>Pezizomycotina</taxon>
        <taxon>Sordariomycetes</taxon>
        <taxon>Hypocreomycetidae</taxon>
        <taxon>Hypocreales</taxon>
        <taxon>Hypocreaceae</taxon>
        <taxon>Trichoderma</taxon>
    </lineage>
</organism>
<dbReference type="Gene3D" id="3.50.50.60">
    <property type="entry name" value="FAD/NAD(P)-binding domain"/>
    <property type="match status" value="1"/>
</dbReference>
<feature type="binding site" evidence="5">
    <location>
        <position position="221"/>
    </location>
    <ligand>
        <name>FAD</name>
        <dbReference type="ChEBI" id="CHEBI:57692"/>
    </ligand>
</feature>
<protein>
    <submittedName>
        <fullName evidence="7">CAZyme family AA3</fullName>
    </submittedName>
</protein>
<dbReference type="Proteomes" id="UP001273209">
    <property type="component" value="Unassembled WGS sequence"/>
</dbReference>
<dbReference type="PIRSF" id="PIRSF000137">
    <property type="entry name" value="Alcohol_oxidase"/>
    <property type="match status" value="1"/>
</dbReference>
<comment type="cofactor">
    <cofactor evidence="1 5">
        <name>FAD</name>
        <dbReference type="ChEBI" id="CHEBI:57692"/>
    </cofactor>
</comment>
<name>A0AAE1IYY1_9HYPO</name>
<comment type="similarity">
    <text evidence="2">Belongs to the GMC oxidoreductase family.</text>
</comment>
<evidence type="ECO:0000256" key="3">
    <source>
        <dbReference type="ARBA" id="ARBA00022630"/>
    </source>
</evidence>
<dbReference type="InterPro" id="IPR000172">
    <property type="entry name" value="GMC_OxRdtase_N"/>
</dbReference>
<dbReference type="Pfam" id="PF05199">
    <property type="entry name" value="GMC_oxred_C"/>
    <property type="match status" value="1"/>
</dbReference>
<comment type="caution">
    <text evidence="7">The sequence shown here is derived from an EMBL/GenBank/DDBJ whole genome shotgun (WGS) entry which is preliminary data.</text>
</comment>
<sequence length="520" mass="56882">MDKVFDFIVCGGGASGCVVAARLAQCPGVKVLLIEAGSNCEDLEDSQMAGGWNSLFGGSTDWGFESPPSAALDDRRLQLHRGKFIGGSTGLNGTLCIRGARADYDNWGIEGWSGDDFFQYMMKSEKFHPKPWFDADTQGHGDSGPLHTEPRELAPISELILQSFQSEGLPYDADIFTHGRNPQGSGHITRTHWQGYRSTSASFITMVRDGNQLEVVTNTVVDRVVLEQSPDGLRAVAVDVINSDSSRSRFKATREVILSAGSYCSPAILLRSGLGARADLDQLGIPCQIDLVGVGKNLLDHLIVFMFYETDKEGLTIDHLIHRKEAYSEALKLWRDHKSGFLASSPFGVGAYARLDERLKQDPQWTGAAREAGKDPMGLTADQPNIEFFTTECYGGLKRFAHLPEGKSVFGIVAELFSPRSQGTVTITSADATALPVVDHNYLAEPLDVLVLSEACSFANEIITKGKGTSAIVKGSWPEESLHHTYTSREAWTQYVRENATSGSSHFAFLFFPCFPFAQF</sequence>
<dbReference type="AlphaFoldDB" id="A0AAE1IYY1"/>
<feature type="domain" description="Glucose-methanol-choline oxidoreductase N-terminal" evidence="6">
    <location>
        <begin position="261"/>
        <end position="275"/>
    </location>
</feature>
<dbReference type="Pfam" id="PF00732">
    <property type="entry name" value="GMC_oxred_N"/>
    <property type="match status" value="1"/>
</dbReference>
<dbReference type="PANTHER" id="PTHR11552">
    <property type="entry name" value="GLUCOSE-METHANOL-CHOLINE GMC OXIDOREDUCTASE"/>
    <property type="match status" value="1"/>
</dbReference>
<evidence type="ECO:0000256" key="4">
    <source>
        <dbReference type="ARBA" id="ARBA00022827"/>
    </source>
</evidence>
<dbReference type="PROSITE" id="PS51257">
    <property type="entry name" value="PROKAR_LIPOPROTEIN"/>
    <property type="match status" value="1"/>
</dbReference>
<dbReference type="SUPFAM" id="SSF54373">
    <property type="entry name" value="FAD-linked reductases, C-terminal domain"/>
    <property type="match status" value="1"/>
</dbReference>
<evidence type="ECO:0000259" key="6">
    <source>
        <dbReference type="PROSITE" id="PS00624"/>
    </source>
</evidence>
<keyword evidence="4 5" id="KW-0274">FAD</keyword>
<dbReference type="Gene3D" id="3.30.560.10">
    <property type="entry name" value="Glucose Oxidase, domain 3"/>
    <property type="match status" value="1"/>
</dbReference>
<reference evidence="7" key="1">
    <citation type="submission" date="2023-11" db="EMBL/GenBank/DDBJ databases">
        <title>The genome sequences of three competitors of mushroom-forming fungi.</title>
        <authorList>
            <person name="Beijen E."/>
            <person name="Ohm R.A."/>
        </authorList>
    </citation>
    <scope>NUCLEOTIDE SEQUENCE</scope>
    <source>
        <strain evidence="7">CBS 100526</strain>
    </source>
</reference>
<dbReference type="RefSeq" id="XP_062751695.1">
    <property type="nucleotide sequence ID" value="XM_062904355.1"/>
</dbReference>
<dbReference type="SUPFAM" id="SSF51905">
    <property type="entry name" value="FAD/NAD(P)-binding domain"/>
    <property type="match status" value="1"/>
</dbReference>
<gene>
    <name evidence="7" type="ORF">Triagg1_9401</name>
</gene>
<dbReference type="EMBL" id="JAWRVG010000052">
    <property type="protein sequence ID" value="KAK4063524.1"/>
    <property type="molecule type" value="Genomic_DNA"/>
</dbReference>
<dbReference type="PANTHER" id="PTHR11552:SF147">
    <property type="entry name" value="CHOLINE DEHYDROGENASE, MITOCHONDRIAL"/>
    <property type="match status" value="1"/>
</dbReference>
<evidence type="ECO:0000256" key="5">
    <source>
        <dbReference type="PIRSR" id="PIRSR000137-2"/>
    </source>
</evidence>
<evidence type="ECO:0000313" key="7">
    <source>
        <dbReference type="EMBL" id="KAK4063524.1"/>
    </source>
</evidence>
<accession>A0AAE1IYY1</accession>
<dbReference type="PROSITE" id="PS00624">
    <property type="entry name" value="GMC_OXRED_2"/>
    <property type="match status" value="1"/>
</dbReference>
<dbReference type="GeneID" id="87924260"/>
<dbReference type="GO" id="GO:0050660">
    <property type="term" value="F:flavin adenine dinucleotide binding"/>
    <property type="evidence" value="ECO:0007669"/>
    <property type="project" value="InterPro"/>
</dbReference>
<dbReference type="InterPro" id="IPR012132">
    <property type="entry name" value="GMC_OxRdtase"/>
</dbReference>
<keyword evidence="3" id="KW-0285">Flavoprotein</keyword>
<dbReference type="InterPro" id="IPR007867">
    <property type="entry name" value="GMC_OxRtase_C"/>
</dbReference>
<evidence type="ECO:0000313" key="8">
    <source>
        <dbReference type="Proteomes" id="UP001273209"/>
    </source>
</evidence>
<dbReference type="GO" id="GO:0016614">
    <property type="term" value="F:oxidoreductase activity, acting on CH-OH group of donors"/>
    <property type="evidence" value="ECO:0007669"/>
    <property type="project" value="InterPro"/>
</dbReference>
<proteinExistence type="inferred from homology"/>